<keyword evidence="2" id="KW-1185">Reference proteome</keyword>
<proteinExistence type="predicted"/>
<evidence type="ECO:0000313" key="2">
    <source>
        <dbReference type="Proteomes" id="UP001497382"/>
    </source>
</evidence>
<protein>
    <recommendedName>
        <fullName evidence="3">Ubiquitin-conjugating enzyme E2C-binding protein</fullName>
    </recommendedName>
</protein>
<name>A0AAV2BR90_9ARAC</name>
<dbReference type="Proteomes" id="UP001497382">
    <property type="component" value="Unassembled WGS sequence"/>
</dbReference>
<reference evidence="1 2" key="1">
    <citation type="submission" date="2024-04" db="EMBL/GenBank/DDBJ databases">
        <authorList>
            <person name="Rising A."/>
            <person name="Reimegard J."/>
            <person name="Sonavane S."/>
            <person name="Akerstrom W."/>
            <person name="Nylinder S."/>
            <person name="Hedman E."/>
            <person name="Kallberg Y."/>
        </authorList>
    </citation>
    <scope>NUCLEOTIDE SEQUENCE [LARGE SCALE GENOMIC DNA]</scope>
</reference>
<evidence type="ECO:0000313" key="1">
    <source>
        <dbReference type="EMBL" id="CAL1298245.1"/>
    </source>
</evidence>
<gene>
    <name evidence="1" type="ORF">LARSCL_LOCUS20764</name>
</gene>
<sequence>MLCVALQIHRNILSAQCYIRYVGDYNSINTIQVDCYSSELQVLLLRNDEIIKKVKIITLNDFFIPLSLSSDSDSSAKSGSTVICRTTMTSDGQSAGECSFRLQISGADKLNESESELKVDVKDFFKERFKSGSHWNLFCANCGVGLPLEPVYIERIQEYSESELSEGWFCHGNSLQPALQPSSRILYIDDTSFYLYPIPDSNINCKITTVLDEKFSSYHDTKYQKDVSVQSTDHSDVSYSDLSGINCSSKFASDRCDSEHVDQSPCLKQTGCSIKSCQNHSCDDYQHRVDKEYEYLNGSKVLNHVVECQSCGNVLTSEKSSVPFIRFYIDKLMFKNSSFNDDHLDYTHKITLLSFWSLVTRSRTSLLPSKLFFQSKVRGEELCLLLWIPSAPLAQFLLRDSLKDIPLEIYLKTEAAYKVLYFIGTSRSENVLSWRHDFSVDFYQVSDTMVKTLARILETSSNHLPKTSDARGFSCGFLSAPTHLLV</sequence>
<accession>A0AAV2BR90</accession>
<organism evidence="1 2">
    <name type="scientific">Larinioides sclopetarius</name>
    <dbReference type="NCBI Taxonomy" id="280406"/>
    <lineage>
        <taxon>Eukaryota</taxon>
        <taxon>Metazoa</taxon>
        <taxon>Ecdysozoa</taxon>
        <taxon>Arthropoda</taxon>
        <taxon>Chelicerata</taxon>
        <taxon>Arachnida</taxon>
        <taxon>Araneae</taxon>
        <taxon>Araneomorphae</taxon>
        <taxon>Entelegynae</taxon>
        <taxon>Araneoidea</taxon>
        <taxon>Araneidae</taxon>
        <taxon>Larinioides</taxon>
    </lineage>
</organism>
<dbReference type="EMBL" id="CAXIEN010000457">
    <property type="protein sequence ID" value="CAL1298245.1"/>
    <property type="molecule type" value="Genomic_DNA"/>
</dbReference>
<comment type="caution">
    <text evidence="1">The sequence shown here is derived from an EMBL/GenBank/DDBJ whole genome shotgun (WGS) entry which is preliminary data.</text>
</comment>
<evidence type="ECO:0008006" key="3">
    <source>
        <dbReference type="Google" id="ProtNLM"/>
    </source>
</evidence>
<dbReference type="AlphaFoldDB" id="A0AAV2BR90"/>